<evidence type="ECO:0000313" key="3">
    <source>
        <dbReference type="Proteomes" id="UP000230973"/>
    </source>
</evidence>
<protein>
    <submittedName>
        <fullName evidence="2">Uncharacterized protein</fullName>
    </submittedName>
</protein>
<sequence>MVSNTEPADRSRQEGSVPKEKQSELVRPPLEFVRVEVYVGRASNGFGSCHNVVAKIVSEIRQAVEEAVECSRTEGSRV</sequence>
<dbReference type="EMBL" id="PFLC01000011">
    <property type="protein sequence ID" value="PIY63251.1"/>
    <property type="molecule type" value="Genomic_DNA"/>
</dbReference>
<proteinExistence type="predicted"/>
<name>A0A2M7QBU8_9BACT</name>
<comment type="caution">
    <text evidence="2">The sequence shown here is derived from an EMBL/GenBank/DDBJ whole genome shotgun (WGS) entry which is preliminary data.</text>
</comment>
<evidence type="ECO:0000313" key="2">
    <source>
        <dbReference type="EMBL" id="PIY63251.1"/>
    </source>
</evidence>
<evidence type="ECO:0000256" key="1">
    <source>
        <dbReference type="SAM" id="MobiDB-lite"/>
    </source>
</evidence>
<dbReference type="AlphaFoldDB" id="A0A2M7QBU8"/>
<organism evidence="2 3">
    <name type="scientific">Candidatus Uhrbacteria bacterium CG_4_10_14_0_8_um_filter_58_22</name>
    <dbReference type="NCBI Taxonomy" id="1975029"/>
    <lineage>
        <taxon>Bacteria</taxon>
        <taxon>Candidatus Uhriibacteriota</taxon>
    </lineage>
</organism>
<dbReference type="Proteomes" id="UP000230973">
    <property type="component" value="Unassembled WGS sequence"/>
</dbReference>
<reference evidence="3" key="1">
    <citation type="submission" date="2017-09" db="EMBL/GenBank/DDBJ databases">
        <title>Depth-based differentiation of microbial function through sediment-hosted aquifers and enrichment of novel symbionts in the deep terrestrial subsurface.</title>
        <authorList>
            <person name="Probst A.J."/>
            <person name="Ladd B."/>
            <person name="Jarett J.K."/>
            <person name="Geller-Mcgrath D.E."/>
            <person name="Sieber C.M.K."/>
            <person name="Emerson J.B."/>
            <person name="Anantharaman K."/>
            <person name="Thomas B.C."/>
            <person name="Malmstrom R."/>
            <person name="Stieglmeier M."/>
            <person name="Klingl A."/>
            <person name="Woyke T."/>
            <person name="Ryan C.M."/>
            <person name="Banfield J.F."/>
        </authorList>
    </citation>
    <scope>NUCLEOTIDE SEQUENCE [LARGE SCALE GENOMIC DNA]</scope>
</reference>
<accession>A0A2M7QBU8</accession>
<gene>
    <name evidence="2" type="ORF">COY93_01035</name>
</gene>
<feature type="region of interest" description="Disordered" evidence="1">
    <location>
        <begin position="1"/>
        <end position="23"/>
    </location>
</feature>
<feature type="compositionally biased region" description="Basic and acidic residues" evidence="1">
    <location>
        <begin position="7"/>
        <end position="23"/>
    </location>
</feature>